<reference evidence="1 2" key="1">
    <citation type="journal article" date="2014" name="Agronomy (Basel)">
        <title>A Draft Genome Sequence for Ensete ventricosum, the Drought-Tolerant Tree Against Hunger.</title>
        <authorList>
            <person name="Harrison J."/>
            <person name="Moore K.A."/>
            <person name="Paszkiewicz K."/>
            <person name="Jones T."/>
            <person name="Grant M."/>
            <person name="Ambacheew D."/>
            <person name="Muzemil S."/>
            <person name="Studholme D.J."/>
        </authorList>
    </citation>
    <scope>NUCLEOTIDE SEQUENCE [LARGE SCALE GENOMIC DNA]</scope>
</reference>
<dbReference type="AlphaFoldDB" id="A0A426ZYD2"/>
<comment type="caution">
    <text evidence="1">The sequence shown here is derived from an EMBL/GenBank/DDBJ whole genome shotgun (WGS) entry which is preliminary data.</text>
</comment>
<evidence type="ECO:0000313" key="2">
    <source>
        <dbReference type="Proteomes" id="UP000287651"/>
    </source>
</evidence>
<gene>
    <name evidence="1" type="ORF">B296_00033590</name>
</gene>
<evidence type="ECO:0000313" key="1">
    <source>
        <dbReference type="EMBL" id="RRT68974.1"/>
    </source>
</evidence>
<sequence length="248" mass="27721">MSDGYHRRRCEVSRVARWFVAYVSAKGRRYFYHTLLLVCTAGPEACDRVGPQYGRPRWIPVCVYDKSRSTFYVHRGNNLIVVDLTHQLFSRGTAGVDGARTDSSSHALSVPRSARVAGRVEEPCDEERCGCFGKQSGRGNPLAPPPFRRCEMQRHVMPGQNEKEKTDACADTTSGDWQLSVSGVIWRSPFIPSACSKLEEDSTCQIRKRGYQTDKQVGLYPVTGSHVLRAPAFIATTPYRLVEGKKSS</sequence>
<dbReference type="EMBL" id="AMZH03004516">
    <property type="protein sequence ID" value="RRT68974.1"/>
    <property type="molecule type" value="Genomic_DNA"/>
</dbReference>
<protein>
    <submittedName>
        <fullName evidence="1">Uncharacterized protein</fullName>
    </submittedName>
</protein>
<accession>A0A426ZYD2</accession>
<proteinExistence type="predicted"/>
<dbReference type="Proteomes" id="UP000287651">
    <property type="component" value="Unassembled WGS sequence"/>
</dbReference>
<name>A0A426ZYD2_ENSVE</name>
<organism evidence="1 2">
    <name type="scientific">Ensete ventricosum</name>
    <name type="common">Abyssinian banana</name>
    <name type="synonym">Musa ensete</name>
    <dbReference type="NCBI Taxonomy" id="4639"/>
    <lineage>
        <taxon>Eukaryota</taxon>
        <taxon>Viridiplantae</taxon>
        <taxon>Streptophyta</taxon>
        <taxon>Embryophyta</taxon>
        <taxon>Tracheophyta</taxon>
        <taxon>Spermatophyta</taxon>
        <taxon>Magnoliopsida</taxon>
        <taxon>Liliopsida</taxon>
        <taxon>Zingiberales</taxon>
        <taxon>Musaceae</taxon>
        <taxon>Ensete</taxon>
    </lineage>
</organism>